<evidence type="ECO:0000256" key="1">
    <source>
        <dbReference type="ARBA" id="ARBA00022603"/>
    </source>
</evidence>
<dbReference type="GO" id="GO:0035243">
    <property type="term" value="F:protein-arginine omega-N symmetric methyltransferase activity"/>
    <property type="evidence" value="ECO:0007669"/>
    <property type="project" value="TreeGrafter"/>
</dbReference>
<dbReference type="Pfam" id="PF02636">
    <property type="entry name" value="Methyltransf_28"/>
    <property type="match status" value="1"/>
</dbReference>
<name>A0A1L9QS00_9CYAN</name>
<evidence type="ECO:0008006" key="5">
    <source>
        <dbReference type="Google" id="ProtNLM"/>
    </source>
</evidence>
<dbReference type="InterPro" id="IPR003788">
    <property type="entry name" value="NDUFAF7"/>
</dbReference>
<keyword evidence="2" id="KW-0808">Transferase</keyword>
<dbReference type="Proteomes" id="UP000183940">
    <property type="component" value="Unassembled WGS sequence"/>
</dbReference>
<dbReference type="EMBL" id="MLAW01000017">
    <property type="protein sequence ID" value="OJJ25444.1"/>
    <property type="molecule type" value="Genomic_DNA"/>
</dbReference>
<evidence type="ECO:0000313" key="4">
    <source>
        <dbReference type="Proteomes" id="UP000183940"/>
    </source>
</evidence>
<dbReference type="InterPro" id="IPR038375">
    <property type="entry name" value="NDUFAF7_sf"/>
</dbReference>
<dbReference type="PANTHER" id="PTHR12049">
    <property type="entry name" value="PROTEIN ARGININE METHYLTRANSFERASE NDUFAF7, MITOCHONDRIAL"/>
    <property type="match status" value="1"/>
</dbReference>
<organism evidence="3 4">
    <name type="scientific">Roseofilum reptotaenium AO1-A</name>
    <dbReference type="NCBI Taxonomy" id="1925591"/>
    <lineage>
        <taxon>Bacteria</taxon>
        <taxon>Bacillati</taxon>
        <taxon>Cyanobacteriota</taxon>
        <taxon>Cyanophyceae</taxon>
        <taxon>Desertifilales</taxon>
        <taxon>Desertifilaceae</taxon>
        <taxon>Roseofilum</taxon>
    </lineage>
</organism>
<dbReference type="STRING" id="1925591.BI308_11670"/>
<proteinExistence type="predicted"/>
<dbReference type="Gene3D" id="3.40.50.12710">
    <property type="match status" value="1"/>
</dbReference>
<dbReference type="AlphaFoldDB" id="A0A1L9QS00"/>
<evidence type="ECO:0000313" key="3">
    <source>
        <dbReference type="EMBL" id="OJJ25444.1"/>
    </source>
</evidence>
<keyword evidence="1" id="KW-0489">Methyltransferase</keyword>
<dbReference type="GO" id="GO:0032259">
    <property type="term" value="P:methylation"/>
    <property type="evidence" value="ECO:0007669"/>
    <property type="project" value="UniProtKB-KW"/>
</dbReference>
<sequence>MKEQNHPQLYRWLKDRIRRSPGGKITFAQYMESVLYHPEFGYYSTYQTEIGKSGDYFTSASLGADFAQLLARQWVQMWQILRCPTPFSVVEMGAGTGYMAADVLRELETYDVDFFQSLDYRIVEKSPGLRQIQKQNLAPWLEEKPRVHWCNWADLDSIQGCFFSNELVDAFPVHLVVRSGEKLQEVFVTLDNQDNVVEVLGELSTQKLAQYFEHLGIDLCSDAYPEGYRTEVNLAMLDWLEAIASHLERGYAIAIDYGYTAQRYYQPGRTMGTLQCYTRHHRHDCPYINIGYQDITAHVDFTSLEQEGKRWGLEPLGFTDQGLFLMALGLGDRLAALSESSLSITELFSRRDALHQLIDPLGLGGFKVLIQGKGLSEQEKGNVLKGLAHP</sequence>
<evidence type="ECO:0000256" key="2">
    <source>
        <dbReference type="ARBA" id="ARBA00022679"/>
    </source>
</evidence>
<accession>A0A1L9QS00</accession>
<keyword evidence="4" id="KW-1185">Reference proteome</keyword>
<dbReference type="SUPFAM" id="SSF53335">
    <property type="entry name" value="S-adenosyl-L-methionine-dependent methyltransferases"/>
    <property type="match status" value="1"/>
</dbReference>
<protein>
    <recommendedName>
        <fullName evidence="5">SAM-dependent methyltransferase</fullName>
    </recommendedName>
</protein>
<dbReference type="InterPro" id="IPR029063">
    <property type="entry name" value="SAM-dependent_MTases_sf"/>
</dbReference>
<gene>
    <name evidence="3" type="ORF">BI308_11670</name>
</gene>
<reference evidence="3" key="1">
    <citation type="submission" date="2016-10" db="EMBL/GenBank/DDBJ databases">
        <title>CRISPR-Cas defence system in Roseofilum reptotaenium: evidence of a bacteriophage-cyanobacterium arms race in the coral black band disease.</title>
        <authorList>
            <person name="Buerger P."/>
            <person name="Wood-Charlson E.M."/>
            <person name="Weynberg K.D."/>
            <person name="Willis B."/>
            <person name="Van Oppen M.J."/>
        </authorList>
    </citation>
    <scope>NUCLEOTIDE SEQUENCE [LARGE SCALE GENOMIC DNA]</scope>
    <source>
        <strain evidence="3">AO1-A</strain>
    </source>
</reference>
<dbReference type="PANTHER" id="PTHR12049:SF7">
    <property type="entry name" value="PROTEIN ARGININE METHYLTRANSFERASE NDUFAF7, MITOCHONDRIAL"/>
    <property type="match status" value="1"/>
</dbReference>
<comment type="caution">
    <text evidence="3">The sequence shown here is derived from an EMBL/GenBank/DDBJ whole genome shotgun (WGS) entry which is preliminary data.</text>
</comment>